<feature type="compositionally biased region" description="Low complexity" evidence="1">
    <location>
        <begin position="210"/>
        <end position="244"/>
    </location>
</feature>
<organism evidence="2 3">
    <name type="scientific">Polarella glacialis</name>
    <name type="common">Dinoflagellate</name>
    <dbReference type="NCBI Taxonomy" id="89957"/>
    <lineage>
        <taxon>Eukaryota</taxon>
        <taxon>Sar</taxon>
        <taxon>Alveolata</taxon>
        <taxon>Dinophyceae</taxon>
        <taxon>Suessiales</taxon>
        <taxon>Suessiaceae</taxon>
        <taxon>Polarella</taxon>
    </lineage>
</organism>
<dbReference type="Proteomes" id="UP000626109">
    <property type="component" value="Unassembled WGS sequence"/>
</dbReference>
<evidence type="ECO:0000313" key="2">
    <source>
        <dbReference type="EMBL" id="CAE8687893.1"/>
    </source>
</evidence>
<feature type="region of interest" description="Disordered" evidence="1">
    <location>
        <begin position="24"/>
        <end position="250"/>
    </location>
</feature>
<feature type="non-terminal residue" evidence="2">
    <location>
        <position position="1"/>
    </location>
</feature>
<comment type="caution">
    <text evidence="2">The sequence shown here is derived from an EMBL/GenBank/DDBJ whole genome shotgun (WGS) entry which is preliminary data.</text>
</comment>
<evidence type="ECO:0000256" key="1">
    <source>
        <dbReference type="SAM" id="MobiDB-lite"/>
    </source>
</evidence>
<reference evidence="2" key="1">
    <citation type="submission" date="2021-02" db="EMBL/GenBank/DDBJ databases">
        <authorList>
            <person name="Dougan E. K."/>
            <person name="Rhodes N."/>
            <person name="Thang M."/>
            <person name="Chan C."/>
        </authorList>
    </citation>
    <scope>NUCLEOTIDE SEQUENCE</scope>
</reference>
<protein>
    <submittedName>
        <fullName evidence="2">Uncharacterized protein</fullName>
    </submittedName>
</protein>
<proteinExistence type="predicted"/>
<feature type="non-terminal residue" evidence="2">
    <location>
        <position position="250"/>
    </location>
</feature>
<sequence>SGTALETSVDGLAERLLGWATVGGAGAASQEASTSGAAEQDVPPSAEGNPFAEDFPDSPWEGTKVREVEVQEESALEKAAEASAEAEAEEQAPSKESSSVVSSQESQPLSAAPVDPEPGGKGSLPQAEVEPQKDAVTSGAEESATVAPQAESTAPPSGGDGEAPEEPPSSPDDEPSEDTAGQRASGTPNGSDKEGEAPAPVSSEARDEAAAAAEAAAASAAAAATAHMQRAAAAAAATAVTAAEAEARYE</sequence>
<dbReference type="AlphaFoldDB" id="A0A813JV64"/>
<dbReference type="EMBL" id="CAJNNW010026814">
    <property type="protein sequence ID" value="CAE8687893.1"/>
    <property type="molecule type" value="Genomic_DNA"/>
</dbReference>
<gene>
    <name evidence="2" type="ORF">PGLA2088_LOCUS25647</name>
</gene>
<accession>A0A813JV64</accession>
<evidence type="ECO:0000313" key="3">
    <source>
        <dbReference type="Proteomes" id="UP000626109"/>
    </source>
</evidence>
<name>A0A813JV64_POLGL</name>
<feature type="compositionally biased region" description="Low complexity" evidence="1">
    <location>
        <begin position="94"/>
        <end position="110"/>
    </location>
</feature>
<feature type="compositionally biased region" description="Basic and acidic residues" evidence="1">
    <location>
        <begin position="63"/>
        <end position="80"/>
    </location>
</feature>